<dbReference type="InterPro" id="IPR050490">
    <property type="entry name" value="Bact_solute-bd_prot1"/>
</dbReference>
<evidence type="ECO:0000256" key="2">
    <source>
        <dbReference type="ARBA" id="ARBA00008520"/>
    </source>
</evidence>
<comment type="similarity">
    <text evidence="2">Belongs to the bacterial solute-binding protein 1 family.</text>
</comment>
<evidence type="ECO:0000256" key="3">
    <source>
        <dbReference type="ARBA" id="ARBA00022448"/>
    </source>
</evidence>
<name>A0A3N2DBL5_9MICO</name>
<dbReference type="Proteomes" id="UP000275356">
    <property type="component" value="Unassembled WGS sequence"/>
</dbReference>
<dbReference type="AlphaFoldDB" id="A0A3N2DBL5"/>
<proteinExistence type="inferred from homology"/>
<evidence type="ECO:0000256" key="1">
    <source>
        <dbReference type="ARBA" id="ARBA00004196"/>
    </source>
</evidence>
<feature type="signal peptide" evidence="5">
    <location>
        <begin position="1"/>
        <end position="28"/>
    </location>
</feature>
<evidence type="ECO:0000256" key="4">
    <source>
        <dbReference type="ARBA" id="ARBA00022729"/>
    </source>
</evidence>
<dbReference type="EMBL" id="RKHQ01000001">
    <property type="protein sequence ID" value="ROR97156.1"/>
    <property type="molecule type" value="Genomic_DNA"/>
</dbReference>
<comment type="caution">
    <text evidence="6">The sequence shown here is derived from an EMBL/GenBank/DDBJ whole genome shotgun (WGS) entry which is preliminary data.</text>
</comment>
<organism evidence="6 7">
    <name type="scientific">Salana multivorans</name>
    <dbReference type="NCBI Taxonomy" id="120377"/>
    <lineage>
        <taxon>Bacteria</taxon>
        <taxon>Bacillati</taxon>
        <taxon>Actinomycetota</taxon>
        <taxon>Actinomycetes</taxon>
        <taxon>Micrococcales</taxon>
        <taxon>Beutenbergiaceae</taxon>
        <taxon>Salana</taxon>
    </lineage>
</organism>
<dbReference type="SUPFAM" id="SSF53850">
    <property type="entry name" value="Periplasmic binding protein-like II"/>
    <property type="match status" value="1"/>
</dbReference>
<reference evidence="6 7" key="1">
    <citation type="submission" date="2018-11" db="EMBL/GenBank/DDBJ databases">
        <title>Sequencing the genomes of 1000 actinobacteria strains.</title>
        <authorList>
            <person name="Klenk H.-P."/>
        </authorList>
    </citation>
    <scope>NUCLEOTIDE SEQUENCE [LARGE SCALE GENOMIC DNA]</scope>
    <source>
        <strain evidence="6 7">DSM 13521</strain>
    </source>
</reference>
<dbReference type="RefSeq" id="WP_170169406.1">
    <property type="nucleotide sequence ID" value="NZ_RKHQ01000001.1"/>
</dbReference>
<evidence type="ECO:0000313" key="7">
    <source>
        <dbReference type="Proteomes" id="UP000275356"/>
    </source>
</evidence>
<dbReference type="PROSITE" id="PS51257">
    <property type="entry name" value="PROKAR_LIPOPROTEIN"/>
    <property type="match status" value="1"/>
</dbReference>
<dbReference type="Gene3D" id="3.40.190.10">
    <property type="entry name" value="Periplasmic binding protein-like II"/>
    <property type="match status" value="1"/>
</dbReference>
<dbReference type="InterPro" id="IPR006059">
    <property type="entry name" value="SBP"/>
</dbReference>
<evidence type="ECO:0000256" key="5">
    <source>
        <dbReference type="SAM" id="SignalP"/>
    </source>
</evidence>
<keyword evidence="4 5" id="KW-0732">Signal</keyword>
<protein>
    <submittedName>
        <fullName evidence="6">Carbohydrate ABC transporter substrate-binding protein (CUT1 family)</fullName>
    </submittedName>
</protein>
<sequence length="456" mass="47793">MKAQKNRSIHRVGTVACAALVLGLAACAPGGGGSGATTSTAPSDVSTDVAAAGDVTLKLSDFWKSAEGEWIDNRIAAFEDLYPNVTIKRTQEEWTQLVSTLNLQLQDASGPDIASANNGWQSLGTLAEANLVLNLDPYAELYGWNESVPNTIARQNQFTTDFSAIGEGSWFATPVARATLTGLYYNVGKLEALGLDVPTTLPELEAAAAAAAAAGEVPFSYSGLDGNTAMLFSLQAVFGTATDINDFIYGDPDVTAAQSKLTEAAATMVTWADNGWLSPDFEGLDSQTTLASFLDGDGVFRFDYTGTLGLTGDQLDEFGYIQLPQESGSGTVGVGAAPAAMVIASKTEHPDVAAAFLDFLMSEESAQAAIDLGMVPMLHNDLDTPSTGRSLNEEITAAASLNADDGYVPYFDWSSPTMLDTVSQNLQLMLAGRVAPEDLTAAVDADRDAFLAQLGS</sequence>
<keyword evidence="3" id="KW-0813">Transport</keyword>
<dbReference type="PANTHER" id="PTHR43649">
    <property type="entry name" value="ARABINOSE-BINDING PROTEIN-RELATED"/>
    <property type="match status" value="1"/>
</dbReference>
<keyword evidence="7" id="KW-1185">Reference proteome</keyword>
<dbReference type="PANTHER" id="PTHR43649:SF31">
    <property type="entry name" value="SN-GLYCEROL-3-PHOSPHATE-BINDING PERIPLASMIC PROTEIN UGPB"/>
    <property type="match status" value="1"/>
</dbReference>
<gene>
    <name evidence="6" type="ORF">EDD28_1749</name>
</gene>
<feature type="chain" id="PRO_5039478976" evidence="5">
    <location>
        <begin position="29"/>
        <end position="456"/>
    </location>
</feature>
<dbReference type="GO" id="GO:0030313">
    <property type="term" value="C:cell envelope"/>
    <property type="evidence" value="ECO:0007669"/>
    <property type="project" value="UniProtKB-SubCell"/>
</dbReference>
<evidence type="ECO:0000313" key="6">
    <source>
        <dbReference type="EMBL" id="ROR97156.1"/>
    </source>
</evidence>
<accession>A0A3N2DBL5</accession>
<comment type="subcellular location">
    <subcellularLocation>
        <location evidence="1">Cell envelope</location>
    </subcellularLocation>
</comment>
<dbReference type="Pfam" id="PF13416">
    <property type="entry name" value="SBP_bac_8"/>
    <property type="match status" value="1"/>
</dbReference>